<organism evidence="1 2">
    <name type="scientific">Cyclospora cayetanensis</name>
    <dbReference type="NCBI Taxonomy" id="88456"/>
    <lineage>
        <taxon>Eukaryota</taxon>
        <taxon>Sar</taxon>
        <taxon>Alveolata</taxon>
        <taxon>Apicomplexa</taxon>
        <taxon>Conoidasida</taxon>
        <taxon>Coccidia</taxon>
        <taxon>Eucoccidiorida</taxon>
        <taxon>Eimeriorina</taxon>
        <taxon>Eimeriidae</taxon>
        <taxon>Cyclospora</taxon>
    </lineage>
</organism>
<comment type="caution">
    <text evidence="1">The sequence shown here is derived from an EMBL/GenBank/DDBJ whole genome shotgun (WGS) entry which is preliminary data.</text>
</comment>
<sequence>MAALVEDSSPRKKSYCAWTWSNYALGAIRQSRRNCGAPYRGSVSHSLYCPPLEGMVVPGGYRMLVAEVLPVALQVANLGDRIRRWTTLDDTVGTEPAERKFSGAAEGWQNAFHELFQALMLTRGASCESGRTSKLPLHMSLPGEPISAGAPDIFAPIEIIGIVTYGQMAYRTLELVGMAATRRVERLMACGGWALPAVKTLAIHLKGEAASHKLYSEFSKGFLPGLRLANPSVEFVVFEGAPTNALSMTLDREGPPVMLNLDLYRQPHQLVQRILDLQAIVQAVP</sequence>
<gene>
    <name evidence="1" type="ORF">cyc_05492</name>
</gene>
<name>A0A1D3D2M5_9EIME</name>
<dbReference type="Proteomes" id="UP000095192">
    <property type="component" value="Unassembled WGS sequence"/>
</dbReference>
<dbReference type="AlphaFoldDB" id="A0A1D3D2M5"/>
<dbReference type="EMBL" id="JROU02000999">
    <property type="protein sequence ID" value="OEH77702.1"/>
    <property type="molecule type" value="Genomic_DNA"/>
</dbReference>
<dbReference type="VEuPathDB" id="ToxoDB:cyc_05492"/>
<reference evidence="1 2" key="1">
    <citation type="journal article" date="2016" name="BMC Genomics">
        <title>Comparative genomics reveals Cyclospora cayetanensis possesses coccidia-like metabolism and invasion components but unique surface antigens.</title>
        <authorList>
            <person name="Liu S."/>
            <person name="Wang L."/>
            <person name="Zheng H."/>
            <person name="Xu Z."/>
            <person name="Roellig D.M."/>
            <person name="Li N."/>
            <person name="Frace M.A."/>
            <person name="Tang K."/>
            <person name="Arrowood M.J."/>
            <person name="Moss D.M."/>
            <person name="Zhang L."/>
            <person name="Feng Y."/>
            <person name="Xiao L."/>
        </authorList>
    </citation>
    <scope>NUCLEOTIDE SEQUENCE [LARGE SCALE GENOMIC DNA]</scope>
    <source>
        <strain evidence="1 2">CHN_HEN01</strain>
    </source>
</reference>
<evidence type="ECO:0000313" key="2">
    <source>
        <dbReference type="Proteomes" id="UP000095192"/>
    </source>
</evidence>
<evidence type="ECO:0000313" key="1">
    <source>
        <dbReference type="EMBL" id="OEH77702.1"/>
    </source>
</evidence>
<accession>A0A1D3D2M5</accession>
<protein>
    <submittedName>
        <fullName evidence="1">Uncharacterized protein</fullName>
    </submittedName>
</protein>
<dbReference type="InParanoid" id="A0A1D3D2M5"/>
<proteinExistence type="predicted"/>
<keyword evidence="2" id="KW-1185">Reference proteome</keyword>